<dbReference type="AlphaFoldDB" id="A0A9D3M9W3"/>
<protein>
    <submittedName>
        <fullName evidence="2">Uncharacterized protein</fullName>
    </submittedName>
</protein>
<dbReference type="EMBL" id="JAFIRN010000007">
    <property type="protein sequence ID" value="KAG5845162.1"/>
    <property type="molecule type" value="Genomic_DNA"/>
</dbReference>
<feature type="region of interest" description="Disordered" evidence="1">
    <location>
        <begin position="1"/>
        <end position="57"/>
    </location>
</feature>
<gene>
    <name evidence="2" type="ORF">ANANG_G00135910</name>
</gene>
<dbReference type="Proteomes" id="UP001044222">
    <property type="component" value="Chromosome 7"/>
</dbReference>
<accession>A0A9D3M9W3</accession>
<organism evidence="2 3">
    <name type="scientific">Anguilla anguilla</name>
    <name type="common">European freshwater eel</name>
    <name type="synonym">Muraena anguilla</name>
    <dbReference type="NCBI Taxonomy" id="7936"/>
    <lineage>
        <taxon>Eukaryota</taxon>
        <taxon>Metazoa</taxon>
        <taxon>Chordata</taxon>
        <taxon>Craniata</taxon>
        <taxon>Vertebrata</taxon>
        <taxon>Euteleostomi</taxon>
        <taxon>Actinopterygii</taxon>
        <taxon>Neopterygii</taxon>
        <taxon>Teleostei</taxon>
        <taxon>Anguilliformes</taxon>
        <taxon>Anguillidae</taxon>
        <taxon>Anguilla</taxon>
    </lineage>
</organism>
<name>A0A9D3M9W3_ANGAN</name>
<sequence length="57" mass="5550">MSETALGPAHHGGHAEAVQRPLSSGGLSAGQPALWGPYQGDGGPAGPLPVHGGARTQ</sequence>
<reference evidence="2" key="1">
    <citation type="submission" date="2021-01" db="EMBL/GenBank/DDBJ databases">
        <title>A chromosome-scale assembly of European eel, Anguilla anguilla.</title>
        <authorList>
            <person name="Henkel C."/>
            <person name="Jong-Raadsen S.A."/>
            <person name="Dufour S."/>
            <person name="Weltzien F.-A."/>
            <person name="Palstra A.P."/>
            <person name="Pelster B."/>
            <person name="Spaink H.P."/>
            <person name="Van Den Thillart G.E."/>
            <person name="Jansen H."/>
            <person name="Zahm M."/>
            <person name="Klopp C."/>
            <person name="Cedric C."/>
            <person name="Louis A."/>
            <person name="Berthelot C."/>
            <person name="Parey E."/>
            <person name="Roest Crollius H."/>
            <person name="Montfort J."/>
            <person name="Robinson-Rechavi M."/>
            <person name="Bucao C."/>
            <person name="Bouchez O."/>
            <person name="Gislard M."/>
            <person name="Lluch J."/>
            <person name="Milhes M."/>
            <person name="Lampietro C."/>
            <person name="Lopez Roques C."/>
            <person name="Donnadieu C."/>
            <person name="Braasch I."/>
            <person name="Desvignes T."/>
            <person name="Postlethwait J."/>
            <person name="Bobe J."/>
            <person name="Guiguen Y."/>
            <person name="Dirks R."/>
        </authorList>
    </citation>
    <scope>NUCLEOTIDE SEQUENCE</scope>
    <source>
        <strain evidence="2">Tag_6206</strain>
        <tissue evidence="2">Liver</tissue>
    </source>
</reference>
<keyword evidence="3" id="KW-1185">Reference proteome</keyword>
<evidence type="ECO:0000256" key="1">
    <source>
        <dbReference type="SAM" id="MobiDB-lite"/>
    </source>
</evidence>
<comment type="caution">
    <text evidence="2">The sequence shown here is derived from an EMBL/GenBank/DDBJ whole genome shotgun (WGS) entry which is preliminary data.</text>
</comment>
<feature type="non-terminal residue" evidence="2">
    <location>
        <position position="57"/>
    </location>
</feature>
<evidence type="ECO:0000313" key="3">
    <source>
        <dbReference type="Proteomes" id="UP001044222"/>
    </source>
</evidence>
<evidence type="ECO:0000313" key="2">
    <source>
        <dbReference type="EMBL" id="KAG5845162.1"/>
    </source>
</evidence>
<proteinExistence type="predicted"/>